<feature type="transmembrane region" description="Helical" evidence="11">
    <location>
        <begin position="470"/>
        <end position="489"/>
    </location>
</feature>
<feature type="non-terminal residue" evidence="13">
    <location>
        <position position="1"/>
    </location>
</feature>
<dbReference type="GO" id="GO:0006506">
    <property type="term" value="P:GPI anchor biosynthetic process"/>
    <property type="evidence" value="ECO:0007669"/>
    <property type="project" value="UniProtKB-UniPathway"/>
</dbReference>
<reference evidence="14" key="1">
    <citation type="submission" date="2016-04" db="EMBL/GenBank/DDBJ databases">
        <title>Cephalotus genome sequencing.</title>
        <authorList>
            <person name="Fukushima K."/>
            <person name="Hasebe M."/>
            <person name="Fang X."/>
        </authorList>
    </citation>
    <scope>NUCLEOTIDE SEQUENCE [LARGE SCALE GENOMIC DNA]</scope>
    <source>
        <strain evidence="14">cv. St1</strain>
    </source>
</reference>
<proteinExistence type="inferred from homology"/>
<evidence type="ECO:0000256" key="6">
    <source>
        <dbReference type="ARBA" id="ARBA00022679"/>
    </source>
</evidence>
<dbReference type="GO" id="GO:0005789">
    <property type="term" value="C:endoplasmic reticulum membrane"/>
    <property type="evidence" value="ECO:0007669"/>
    <property type="project" value="UniProtKB-SubCell"/>
</dbReference>
<keyword evidence="4 11" id="KW-0337">GPI-anchor biosynthesis</keyword>
<evidence type="ECO:0000256" key="2">
    <source>
        <dbReference type="ARBA" id="ARBA00004687"/>
    </source>
</evidence>
<dbReference type="Proteomes" id="UP000187406">
    <property type="component" value="Unassembled WGS sequence"/>
</dbReference>
<dbReference type="OrthoDB" id="10252502at2759"/>
<comment type="function">
    <text evidence="11">Mannosyltransferase involved in glycosylphosphatidylinositol-anchor biosynthesis.</text>
</comment>
<dbReference type="EC" id="2.4.1.-" evidence="11"/>
<sequence>KNHQIQVLKLAITSRLLLLALILLSRTLINPYDTSASINTYCLTDSQQQQESDSIRWPNLSAKIETSVVWDSVYFVRIAQCGYEYEQSYAFLPLLPITISLLSRTLFAPFVSLIGFRAVVALSAFFLNNLAFLFAAVYFYRLSIIILKDPEAALRASTLFCFNPASIFYSSIYSDALYALFSIGGLYHLASGANNIAVLWFALSGCARSNGVLNAGYFCFQAMHQAYDAVILKRRVYIALQVLVTVALRCICIFVPFIAFQAYGYYNICHGHFPDEARPWCKAKIPLLYNFIQSHYWGVGFLRYFQFKQLPNFLLASPILSLAFFSIAYYVKSRSEIFLSLAFKASIEEKKSAAVFFSLEAVPRADNARVSEKSSSKTQEKHSIRQRKHKIKDLDDASLAVEFESSIKSGFLSASVLPFILHLGFMAATALFVMHVQVATRFLSSSPPLYWFASYLMAIPGKGRRWGYMIWAYSVAYILLGSLLFSNFYPFT</sequence>
<feature type="transmembrane region" description="Helical" evidence="11">
    <location>
        <begin position="7"/>
        <end position="29"/>
    </location>
</feature>
<evidence type="ECO:0000256" key="10">
    <source>
        <dbReference type="ARBA" id="ARBA00023136"/>
    </source>
</evidence>
<evidence type="ECO:0000256" key="3">
    <source>
        <dbReference type="ARBA" id="ARBA00008698"/>
    </source>
</evidence>
<dbReference type="FunCoup" id="A0A1Q3BSE6">
    <property type="interactions" value="2723"/>
</dbReference>
<dbReference type="PANTHER" id="PTHR12468">
    <property type="entry name" value="GPI MANNOSYLTRANSFERASE 2"/>
    <property type="match status" value="1"/>
</dbReference>
<feature type="transmembrane region" description="Helical" evidence="11">
    <location>
        <begin position="236"/>
        <end position="258"/>
    </location>
</feature>
<feature type="transmembrane region" description="Helical" evidence="11">
    <location>
        <begin position="439"/>
        <end position="458"/>
    </location>
</feature>
<evidence type="ECO:0000313" key="14">
    <source>
        <dbReference type="Proteomes" id="UP000187406"/>
    </source>
</evidence>
<feature type="compositionally biased region" description="Basic and acidic residues" evidence="12">
    <location>
        <begin position="370"/>
        <end position="383"/>
    </location>
</feature>
<dbReference type="InterPro" id="IPR007315">
    <property type="entry name" value="PIG-V/Gpi18"/>
</dbReference>
<comment type="caution">
    <text evidence="13">The sequence shown here is derived from an EMBL/GenBank/DDBJ whole genome shotgun (WGS) entry which is preliminary data.</text>
</comment>
<feature type="transmembrane region" description="Helical" evidence="11">
    <location>
        <begin position="178"/>
        <end position="203"/>
    </location>
</feature>
<gene>
    <name evidence="13" type="ORF">CFOL_v3_14201</name>
</gene>
<evidence type="ECO:0000313" key="13">
    <source>
        <dbReference type="EMBL" id="GAV70703.1"/>
    </source>
</evidence>
<dbReference type="STRING" id="3775.A0A1Q3BSE6"/>
<feature type="region of interest" description="Disordered" evidence="12">
    <location>
        <begin position="370"/>
        <end position="389"/>
    </location>
</feature>
<evidence type="ECO:0000256" key="8">
    <source>
        <dbReference type="ARBA" id="ARBA00022824"/>
    </source>
</evidence>
<feature type="transmembrane region" description="Helical" evidence="11">
    <location>
        <begin position="411"/>
        <end position="433"/>
    </location>
</feature>
<keyword evidence="7 11" id="KW-0812">Transmembrane</keyword>
<dbReference type="PANTHER" id="PTHR12468:SF2">
    <property type="entry name" value="GPI MANNOSYLTRANSFERASE 2"/>
    <property type="match status" value="1"/>
</dbReference>
<keyword evidence="8 11" id="KW-0256">Endoplasmic reticulum</keyword>
<evidence type="ECO:0000256" key="9">
    <source>
        <dbReference type="ARBA" id="ARBA00022989"/>
    </source>
</evidence>
<protein>
    <recommendedName>
        <fullName evidence="11">GPI mannosyltransferase 2</fullName>
        <ecNumber evidence="11">2.4.1.-</ecNumber>
    </recommendedName>
</protein>
<comment type="similarity">
    <text evidence="3 11">Belongs to the PIGV family.</text>
</comment>
<dbReference type="AlphaFoldDB" id="A0A1Q3BSE6"/>
<keyword evidence="10 11" id="KW-0472">Membrane</keyword>
<accession>A0A1Q3BSE6</accession>
<evidence type="ECO:0000256" key="11">
    <source>
        <dbReference type="RuleBase" id="RU363112"/>
    </source>
</evidence>
<evidence type="ECO:0000256" key="4">
    <source>
        <dbReference type="ARBA" id="ARBA00022502"/>
    </source>
</evidence>
<dbReference type="GO" id="GO:0004376">
    <property type="term" value="F:GPI mannosyltransferase activity"/>
    <property type="evidence" value="ECO:0007669"/>
    <property type="project" value="InterPro"/>
</dbReference>
<dbReference type="InParanoid" id="A0A1Q3BSE6"/>
<keyword evidence="5 11" id="KW-0328">Glycosyltransferase</keyword>
<dbReference type="GO" id="GO:0031501">
    <property type="term" value="C:mannosyltransferase complex"/>
    <property type="evidence" value="ECO:0007669"/>
    <property type="project" value="TreeGrafter"/>
</dbReference>
<evidence type="ECO:0000256" key="12">
    <source>
        <dbReference type="SAM" id="MobiDB-lite"/>
    </source>
</evidence>
<dbReference type="EMBL" id="BDDD01000833">
    <property type="protein sequence ID" value="GAV70703.1"/>
    <property type="molecule type" value="Genomic_DNA"/>
</dbReference>
<dbReference type="Pfam" id="PF04188">
    <property type="entry name" value="Mannosyl_trans2"/>
    <property type="match status" value="1"/>
</dbReference>
<organism evidence="13 14">
    <name type="scientific">Cephalotus follicularis</name>
    <name type="common">Albany pitcher plant</name>
    <dbReference type="NCBI Taxonomy" id="3775"/>
    <lineage>
        <taxon>Eukaryota</taxon>
        <taxon>Viridiplantae</taxon>
        <taxon>Streptophyta</taxon>
        <taxon>Embryophyta</taxon>
        <taxon>Tracheophyta</taxon>
        <taxon>Spermatophyta</taxon>
        <taxon>Magnoliopsida</taxon>
        <taxon>eudicotyledons</taxon>
        <taxon>Gunneridae</taxon>
        <taxon>Pentapetalae</taxon>
        <taxon>rosids</taxon>
        <taxon>fabids</taxon>
        <taxon>Oxalidales</taxon>
        <taxon>Cephalotaceae</taxon>
        <taxon>Cephalotus</taxon>
    </lineage>
</organism>
<comment type="subcellular location">
    <subcellularLocation>
        <location evidence="1 11">Endoplasmic reticulum membrane</location>
        <topology evidence="1 11">Multi-pass membrane protein</topology>
    </subcellularLocation>
</comment>
<dbReference type="GO" id="GO:0000009">
    <property type="term" value="F:alpha-1,6-mannosyltransferase activity"/>
    <property type="evidence" value="ECO:0007669"/>
    <property type="project" value="InterPro"/>
</dbReference>
<evidence type="ECO:0000256" key="1">
    <source>
        <dbReference type="ARBA" id="ARBA00004477"/>
    </source>
</evidence>
<feature type="transmembrane region" description="Helical" evidence="11">
    <location>
        <begin position="114"/>
        <end position="140"/>
    </location>
</feature>
<keyword evidence="9 11" id="KW-1133">Transmembrane helix</keyword>
<keyword evidence="6 11" id="KW-0808">Transferase</keyword>
<feature type="transmembrane region" description="Helical" evidence="11">
    <location>
        <begin position="313"/>
        <end position="331"/>
    </location>
</feature>
<name>A0A1Q3BSE6_CEPFO</name>
<evidence type="ECO:0000256" key="5">
    <source>
        <dbReference type="ARBA" id="ARBA00022676"/>
    </source>
</evidence>
<keyword evidence="14" id="KW-1185">Reference proteome</keyword>
<evidence type="ECO:0000256" key="7">
    <source>
        <dbReference type="ARBA" id="ARBA00022692"/>
    </source>
</evidence>
<comment type="pathway">
    <text evidence="2 11">Glycolipid biosynthesis; glycosylphosphatidylinositol-anchor biosynthesis.</text>
</comment>
<dbReference type="UniPathway" id="UPA00196"/>